<dbReference type="Gene3D" id="3.30.70.260">
    <property type="match status" value="1"/>
</dbReference>
<comment type="cofactor">
    <cofactor evidence="1 12">
        <name>[4Fe-4S] cluster</name>
        <dbReference type="ChEBI" id="CHEBI:49883"/>
    </cofactor>
</comment>
<dbReference type="PROSITE" id="PS51671">
    <property type="entry name" value="ACT"/>
    <property type="match status" value="1"/>
</dbReference>
<dbReference type="PATRIC" id="fig|742734.4.peg.499"/>
<evidence type="ECO:0000256" key="11">
    <source>
        <dbReference type="PIRNR" id="PIRNR036692"/>
    </source>
</evidence>
<dbReference type="InterPro" id="IPR029009">
    <property type="entry name" value="ASB_dom_sf"/>
</dbReference>
<dbReference type="SUPFAM" id="SSF143548">
    <property type="entry name" value="Serine metabolism enzymes domain"/>
    <property type="match status" value="1"/>
</dbReference>
<dbReference type="UniPathway" id="UPA00138"/>
<evidence type="ECO:0000256" key="1">
    <source>
        <dbReference type="ARBA" id="ARBA00001966"/>
    </source>
</evidence>
<evidence type="ECO:0000256" key="6">
    <source>
        <dbReference type="ARBA" id="ARBA00022723"/>
    </source>
</evidence>
<dbReference type="InterPro" id="IPR002912">
    <property type="entry name" value="ACT_dom"/>
</dbReference>
<evidence type="ECO:0000256" key="12">
    <source>
        <dbReference type="RuleBase" id="RU366059"/>
    </source>
</evidence>
<dbReference type="InterPro" id="IPR004643">
    <property type="entry name" value="Fe-S_L-Ser_bsu"/>
</dbReference>
<reference evidence="14 15" key="1">
    <citation type="submission" date="2011-04" db="EMBL/GenBank/DDBJ databases">
        <title>The Genome Sequence of Clostridium citroniae WAL-19142.</title>
        <authorList>
            <consortium name="The Broad Institute Genome Sequencing Platform"/>
            <person name="Earl A."/>
            <person name="Ward D."/>
            <person name="Feldgarden M."/>
            <person name="Gevers D."/>
            <person name="Warren Y.A."/>
            <person name="Tyrrell K.L."/>
            <person name="Citron D.M."/>
            <person name="Goldstein E.J."/>
            <person name="Daigneault M."/>
            <person name="Allen-Vercoe E."/>
            <person name="Young S.K."/>
            <person name="Zeng Q."/>
            <person name="Gargeya S."/>
            <person name="Fitzgerald M."/>
            <person name="Haas B."/>
            <person name="Abouelleil A."/>
            <person name="Alvarado L."/>
            <person name="Arachchi H.M."/>
            <person name="Berlin A."/>
            <person name="Brown A."/>
            <person name="Chapman S.B."/>
            <person name="Chen Z."/>
            <person name="Dunbar C."/>
            <person name="Freedman E."/>
            <person name="Gearin G."/>
            <person name="Gellesch M."/>
            <person name="Goldberg J."/>
            <person name="Griggs A."/>
            <person name="Gujja S."/>
            <person name="Heilman E.R."/>
            <person name="Heiman D."/>
            <person name="Howarth C."/>
            <person name="Larson L."/>
            <person name="Lui A."/>
            <person name="MacDonald P.J."/>
            <person name="Mehta T."/>
            <person name="Montmayeur A."/>
            <person name="Murphy C."/>
            <person name="Neiman D."/>
            <person name="Pearson M."/>
            <person name="Priest M."/>
            <person name="Roberts A."/>
            <person name="Saif S."/>
            <person name="Shea T."/>
            <person name="Shenoy N."/>
            <person name="Sisk P."/>
            <person name="Stolte C."/>
            <person name="Sykes S."/>
            <person name="White J."/>
            <person name="Yandava C."/>
            <person name="Wortman J."/>
            <person name="Nusbaum C."/>
            <person name="Birren B."/>
        </authorList>
    </citation>
    <scope>NUCLEOTIDE SEQUENCE [LARGE SCALE GENOMIC DNA]</scope>
    <source>
        <strain evidence="14 15">WAL-19142</strain>
    </source>
</reference>
<dbReference type="AlphaFoldDB" id="A0A0J9E6D1"/>
<dbReference type="PANTHER" id="PTHR30182">
    <property type="entry name" value="L-SERINE DEHYDRATASE"/>
    <property type="match status" value="1"/>
</dbReference>
<dbReference type="NCBIfam" id="TIGR00719">
    <property type="entry name" value="sda_beta"/>
    <property type="match status" value="1"/>
</dbReference>
<dbReference type="Pfam" id="PF03315">
    <property type="entry name" value="SDH_beta"/>
    <property type="match status" value="1"/>
</dbReference>
<feature type="domain" description="ACT" evidence="13">
    <location>
        <begin position="146"/>
        <end position="219"/>
    </location>
</feature>
<keyword evidence="5 11" id="KW-0004">4Fe-4S</keyword>
<dbReference type="GeneID" id="93163021"/>
<evidence type="ECO:0000256" key="2">
    <source>
        <dbReference type="ARBA" id="ARBA00004742"/>
    </source>
</evidence>
<evidence type="ECO:0000256" key="7">
    <source>
        <dbReference type="ARBA" id="ARBA00023004"/>
    </source>
</evidence>
<keyword evidence="9 11" id="KW-0456">Lyase</keyword>
<dbReference type="CDD" id="cd04903">
    <property type="entry name" value="ACT_LSD"/>
    <property type="match status" value="1"/>
</dbReference>
<dbReference type="InterPro" id="IPR045865">
    <property type="entry name" value="ACT-like_dom_sf"/>
</dbReference>
<evidence type="ECO:0000259" key="13">
    <source>
        <dbReference type="PROSITE" id="PS51671"/>
    </source>
</evidence>
<gene>
    <name evidence="14" type="ORF">HMPREF9470_00467</name>
</gene>
<comment type="catalytic activity">
    <reaction evidence="10 11 12">
        <text>L-serine = pyruvate + NH4(+)</text>
        <dbReference type="Rhea" id="RHEA:19169"/>
        <dbReference type="ChEBI" id="CHEBI:15361"/>
        <dbReference type="ChEBI" id="CHEBI:28938"/>
        <dbReference type="ChEBI" id="CHEBI:33384"/>
        <dbReference type="EC" id="4.3.1.17"/>
    </reaction>
</comment>
<dbReference type="PANTHER" id="PTHR30182:SF12">
    <property type="entry name" value="L-SERINE DEHYDRATASE, BETA CHAIN-RELATED"/>
    <property type="match status" value="1"/>
</dbReference>
<sequence length="219" mass="22787">MNVFDILGPVMIGPSSSHTAGAARIGKITLALLGAPAVKADIFLHGSFAKTYKGHGTDKALIAGIMGMATDDSRIRMAPELARKQGLEVTITTGDIDGAHPNTAKVTLTDASGKTVSLLGSSIGGGNILVKEVNGMEVSITGQHTTLIVLHRDAPGTIAAVTEVMADAGVNICNFRLSRQQKGGEAVMTIEIDGSFGPELNERIKILPNIFSSTMLQPI</sequence>
<name>A0A0J9E6D1_9FIRM</name>
<dbReference type="EMBL" id="ADLK01000056">
    <property type="protein sequence ID" value="KMW11180.1"/>
    <property type="molecule type" value="Genomic_DNA"/>
</dbReference>
<evidence type="ECO:0000256" key="3">
    <source>
        <dbReference type="ARBA" id="ARBA00008636"/>
    </source>
</evidence>
<evidence type="ECO:0000313" key="15">
    <source>
        <dbReference type="Proteomes" id="UP000037392"/>
    </source>
</evidence>
<dbReference type="Gene3D" id="3.30.1330.90">
    <property type="entry name" value="D-3-phosphoglycerate dehydrogenase, domain 3"/>
    <property type="match status" value="1"/>
</dbReference>
<comment type="similarity">
    <text evidence="3 11 12">Belongs to the iron-sulfur dependent L-serine dehydratase family.</text>
</comment>
<dbReference type="GO" id="GO:0046872">
    <property type="term" value="F:metal ion binding"/>
    <property type="evidence" value="ECO:0007669"/>
    <property type="project" value="UniProtKB-UniRule"/>
</dbReference>
<comment type="pathway">
    <text evidence="2 11">Carbohydrate biosynthesis; gluconeogenesis.</text>
</comment>
<keyword evidence="6 11" id="KW-0479">Metal-binding</keyword>
<comment type="caution">
    <text evidence="14">The sequence shown here is derived from an EMBL/GenBank/DDBJ whole genome shotgun (WGS) entry which is preliminary data.</text>
</comment>
<dbReference type="Proteomes" id="UP000037392">
    <property type="component" value="Unassembled WGS sequence"/>
</dbReference>
<organism evidence="14 15">
    <name type="scientific">[Clostridium] citroniae WAL-19142</name>
    <dbReference type="NCBI Taxonomy" id="742734"/>
    <lineage>
        <taxon>Bacteria</taxon>
        <taxon>Bacillati</taxon>
        <taxon>Bacillota</taxon>
        <taxon>Clostridia</taxon>
        <taxon>Lachnospirales</taxon>
        <taxon>Lachnospiraceae</taxon>
        <taxon>Enterocloster</taxon>
    </lineage>
</organism>
<keyword evidence="4 11" id="KW-0312">Gluconeogenesis</keyword>
<dbReference type="RefSeq" id="WP_007861983.1">
    <property type="nucleotide sequence ID" value="NZ_KQ235875.1"/>
</dbReference>
<keyword evidence="7 11" id="KW-0408">Iron</keyword>
<evidence type="ECO:0000256" key="9">
    <source>
        <dbReference type="ARBA" id="ARBA00023239"/>
    </source>
</evidence>
<evidence type="ECO:0000256" key="10">
    <source>
        <dbReference type="ARBA" id="ARBA00049406"/>
    </source>
</evidence>
<dbReference type="SUPFAM" id="SSF55021">
    <property type="entry name" value="ACT-like"/>
    <property type="match status" value="1"/>
</dbReference>
<keyword evidence="8 11" id="KW-0411">Iron-sulfur</keyword>
<dbReference type="GO" id="GO:0006094">
    <property type="term" value="P:gluconeogenesis"/>
    <property type="evidence" value="ECO:0007669"/>
    <property type="project" value="UniProtKB-UniRule"/>
</dbReference>
<dbReference type="PIRSF" id="PIRSF036692">
    <property type="entry name" value="SDH_B"/>
    <property type="match status" value="1"/>
</dbReference>
<dbReference type="OrthoDB" id="9813137at2"/>
<dbReference type="InterPro" id="IPR051318">
    <property type="entry name" value="Fe-S_L-Ser"/>
</dbReference>
<protein>
    <recommendedName>
        <fullName evidence="11">L-serine deaminase</fullName>
    </recommendedName>
</protein>
<proteinExistence type="inferred from homology"/>
<evidence type="ECO:0000256" key="4">
    <source>
        <dbReference type="ARBA" id="ARBA00022432"/>
    </source>
</evidence>
<dbReference type="GO" id="GO:0003941">
    <property type="term" value="F:L-serine ammonia-lyase activity"/>
    <property type="evidence" value="ECO:0007669"/>
    <property type="project" value="UniProtKB-UniRule"/>
</dbReference>
<evidence type="ECO:0000256" key="5">
    <source>
        <dbReference type="ARBA" id="ARBA00022485"/>
    </source>
</evidence>
<evidence type="ECO:0000256" key="8">
    <source>
        <dbReference type="ARBA" id="ARBA00023014"/>
    </source>
</evidence>
<dbReference type="InterPro" id="IPR005131">
    <property type="entry name" value="Ser_deHydtase_bsu"/>
</dbReference>
<accession>A0A0J9E6D1</accession>
<dbReference type="Pfam" id="PF01842">
    <property type="entry name" value="ACT"/>
    <property type="match status" value="1"/>
</dbReference>
<evidence type="ECO:0000313" key="14">
    <source>
        <dbReference type="EMBL" id="KMW11180.1"/>
    </source>
</evidence>
<dbReference type="GO" id="GO:0051539">
    <property type="term" value="F:4 iron, 4 sulfur cluster binding"/>
    <property type="evidence" value="ECO:0007669"/>
    <property type="project" value="UniProtKB-UniRule"/>
</dbReference>